<reference evidence="3" key="1">
    <citation type="submission" date="2013-06" db="EMBL/GenBank/DDBJ databases">
        <authorList>
            <person name="Zhao Q."/>
        </authorList>
    </citation>
    <scope>NUCLEOTIDE SEQUENCE</scope>
    <source>
        <strain evidence="3">cv. W1943</strain>
    </source>
</reference>
<proteinExistence type="predicted"/>
<evidence type="ECO:0000313" key="3">
    <source>
        <dbReference type="Proteomes" id="UP000008022"/>
    </source>
</evidence>
<organism evidence="2 3">
    <name type="scientific">Oryza rufipogon</name>
    <name type="common">Brownbeard rice</name>
    <name type="synonym">Asian wild rice</name>
    <dbReference type="NCBI Taxonomy" id="4529"/>
    <lineage>
        <taxon>Eukaryota</taxon>
        <taxon>Viridiplantae</taxon>
        <taxon>Streptophyta</taxon>
        <taxon>Embryophyta</taxon>
        <taxon>Tracheophyta</taxon>
        <taxon>Spermatophyta</taxon>
        <taxon>Magnoliopsida</taxon>
        <taxon>Liliopsida</taxon>
        <taxon>Poales</taxon>
        <taxon>Poaceae</taxon>
        <taxon>BOP clade</taxon>
        <taxon>Oryzoideae</taxon>
        <taxon>Oryzeae</taxon>
        <taxon>Oryzinae</taxon>
        <taxon>Oryza</taxon>
    </lineage>
</organism>
<keyword evidence="3" id="KW-1185">Reference proteome</keyword>
<sequence length="130" mass="13248">MASWTTTTRTASWMATRRAAAACRCLLPPSPLVPAVDATACGLASAAARAMAVDAAARALAIDGAALACSTTRSTLPVRLEMLEGRGEEGKGEVQGSTDDSEQRSAPPVRRAPHAPGGATASACRWLNGN</sequence>
<dbReference type="EnsemblPlants" id="ORUFI05G30240.1">
    <property type="protein sequence ID" value="ORUFI05G30240.1"/>
    <property type="gene ID" value="ORUFI05G30240"/>
</dbReference>
<dbReference type="Proteomes" id="UP000008022">
    <property type="component" value="Unassembled WGS sequence"/>
</dbReference>
<dbReference type="AlphaFoldDB" id="A0A0E0PS85"/>
<evidence type="ECO:0000313" key="2">
    <source>
        <dbReference type="EnsemblPlants" id="ORUFI05G30240.1"/>
    </source>
</evidence>
<accession>A0A0E0PS85</accession>
<name>A0A0E0PS85_ORYRU</name>
<dbReference type="Gramene" id="ORUFI05G30240.1">
    <property type="protein sequence ID" value="ORUFI05G30240.1"/>
    <property type="gene ID" value="ORUFI05G30240"/>
</dbReference>
<reference evidence="2" key="2">
    <citation type="submission" date="2015-06" db="UniProtKB">
        <authorList>
            <consortium name="EnsemblPlants"/>
        </authorList>
    </citation>
    <scope>IDENTIFICATION</scope>
</reference>
<feature type="region of interest" description="Disordered" evidence="1">
    <location>
        <begin position="85"/>
        <end position="123"/>
    </location>
</feature>
<dbReference type="HOGENOM" id="CLU_1941545_0_0_1"/>
<evidence type="ECO:0000256" key="1">
    <source>
        <dbReference type="SAM" id="MobiDB-lite"/>
    </source>
</evidence>
<protein>
    <submittedName>
        <fullName evidence="2">Uncharacterized protein</fullName>
    </submittedName>
</protein>